<comment type="subcellular location">
    <subcellularLocation>
        <location evidence="1">Cell membrane</location>
        <topology evidence="1">Peripheral membrane protein</topology>
    </subcellularLocation>
</comment>
<keyword evidence="2" id="KW-0472">Membrane</keyword>
<keyword evidence="2" id="KW-1003">Cell membrane</keyword>
<dbReference type="STRING" id="99883.ENSTNIP00000004491"/>
<feature type="compositionally biased region" description="Basic residues" evidence="3">
    <location>
        <begin position="162"/>
        <end position="171"/>
    </location>
</feature>
<feature type="domain" description="PDZ" evidence="4">
    <location>
        <begin position="45"/>
        <end position="115"/>
    </location>
</feature>
<protein>
    <recommendedName>
        <fullName evidence="4">PDZ domain-containing protein</fullName>
    </recommendedName>
</protein>
<reference evidence="6" key="1">
    <citation type="journal article" date="2004" name="Nature">
        <title>Genome duplication in the teleost fish Tetraodon nigroviridis reveals the early vertebrate proto-karyotype.</title>
        <authorList>
            <person name="Jaillon O."/>
            <person name="Aury J.-M."/>
            <person name="Brunet F."/>
            <person name="Petit J.-L."/>
            <person name="Stange-Thomann N."/>
            <person name="Mauceli E."/>
            <person name="Bouneau L."/>
            <person name="Fischer C."/>
            <person name="Ozouf-Costaz C."/>
            <person name="Bernot A."/>
            <person name="Nicaud S."/>
            <person name="Jaffe D."/>
            <person name="Fisher S."/>
            <person name="Lutfalla G."/>
            <person name="Dossat C."/>
            <person name="Segurens B."/>
            <person name="Dasilva C."/>
            <person name="Salanoubat M."/>
            <person name="Levy M."/>
            <person name="Boudet N."/>
            <person name="Castellano S."/>
            <person name="Anthouard V."/>
            <person name="Jubin C."/>
            <person name="Castelli V."/>
            <person name="Katinka M."/>
            <person name="Vacherie B."/>
            <person name="Biemont C."/>
            <person name="Skalli Z."/>
            <person name="Cattolico L."/>
            <person name="Poulain J."/>
            <person name="De Berardinis V."/>
            <person name="Cruaud C."/>
            <person name="Duprat S."/>
            <person name="Brottier P."/>
            <person name="Coutanceau J.-P."/>
            <person name="Gouzy J."/>
            <person name="Parra G."/>
            <person name="Lardier G."/>
            <person name="Chapple C."/>
            <person name="McKernan K.J."/>
            <person name="McEwan P."/>
            <person name="Bosak S."/>
            <person name="Kellis M."/>
            <person name="Volff J.-N."/>
            <person name="Guigo R."/>
            <person name="Zody M.C."/>
            <person name="Mesirov J."/>
            <person name="Lindblad-Toh K."/>
            <person name="Birren B."/>
            <person name="Nusbaum C."/>
            <person name="Kahn D."/>
            <person name="Robinson-Rechavi M."/>
            <person name="Laudet V."/>
            <person name="Schachter V."/>
            <person name="Quetier F."/>
            <person name="Saurin W."/>
            <person name="Scarpelli C."/>
            <person name="Wincker P."/>
            <person name="Lander E.S."/>
            <person name="Weissenbach J."/>
            <person name="Roest Crollius H."/>
        </authorList>
    </citation>
    <scope>NUCLEOTIDE SEQUENCE [LARGE SCALE GENOMIC DNA]</scope>
</reference>
<dbReference type="GO" id="GO:0005911">
    <property type="term" value="C:cell-cell junction"/>
    <property type="evidence" value="ECO:0007669"/>
    <property type="project" value="TreeGrafter"/>
</dbReference>
<dbReference type="PROSITE" id="PS50106">
    <property type="entry name" value="PDZ"/>
    <property type="match status" value="1"/>
</dbReference>
<sequence>MVFFIFRYFFVTSPPPTVILPAEEPGRGVRGFTRDPTQLQGTMLQTALRKSPQGFGFTIIGGDRPDEFLQVKNVLLDGPAAHDNKIASGSDVIVDINGTCVLGKTHADVVQMFQSIPINQYVDMVLGLRWPLHTEALSPDRPLLGYSASARAGERGPGQGPRRFRLRHRRLPPGPKGEDDPGCSVVSRLVEGRRHQGDQQAECSDLESLPGGGHPQRPARGQ</sequence>
<dbReference type="InParanoid" id="H3C8B9"/>
<evidence type="ECO:0000256" key="2">
    <source>
        <dbReference type="ARBA" id="ARBA00022475"/>
    </source>
</evidence>
<dbReference type="GO" id="GO:0007165">
    <property type="term" value="P:signal transduction"/>
    <property type="evidence" value="ECO:0007669"/>
    <property type="project" value="TreeGrafter"/>
</dbReference>
<proteinExistence type="predicted"/>
<dbReference type="GO" id="GO:0005886">
    <property type="term" value="C:plasma membrane"/>
    <property type="evidence" value="ECO:0007669"/>
    <property type="project" value="UniProtKB-SubCell"/>
</dbReference>
<reference evidence="5" key="3">
    <citation type="submission" date="2025-09" db="UniProtKB">
        <authorList>
            <consortium name="Ensembl"/>
        </authorList>
    </citation>
    <scope>IDENTIFICATION</scope>
</reference>
<dbReference type="PANTHER" id="PTHR10316">
    <property type="entry name" value="MEMBRANE ASSOCIATED GUANYLATE KINASE-RELATED"/>
    <property type="match status" value="1"/>
</dbReference>
<evidence type="ECO:0000256" key="3">
    <source>
        <dbReference type="SAM" id="MobiDB-lite"/>
    </source>
</evidence>
<accession>H3C8B9</accession>
<dbReference type="SUPFAM" id="SSF50156">
    <property type="entry name" value="PDZ domain-like"/>
    <property type="match status" value="1"/>
</dbReference>
<reference evidence="5" key="2">
    <citation type="submission" date="2025-08" db="UniProtKB">
        <authorList>
            <consortium name="Ensembl"/>
        </authorList>
    </citation>
    <scope>IDENTIFICATION</scope>
</reference>
<organism evidence="5 6">
    <name type="scientific">Tetraodon nigroviridis</name>
    <name type="common">Spotted green pufferfish</name>
    <name type="synonym">Chelonodon nigroviridis</name>
    <dbReference type="NCBI Taxonomy" id="99883"/>
    <lineage>
        <taxon>Eukaryota</taxon>
        <taxon>Metazoa</taxon>
        <taxon>Chordata</taxon>
        <taxon>Craniata</taxon>
        <taxon>Vertebrata</taxon>
        <taxon>Euteleostomi</taxon>
        <taxon>Actinopterygii</taxon>
        <taxon>Neopterygii</taxon>
        <taxon>Teleostei</taxon>
        <taxon>Neoteleostei</taxon>
        <taxon>Acanthomorphata</taxon>
        <taxon>Eupercaria</taxon>
        <taxon>Tetraodontiformes</taxon>
        <taxon>Tetradontoidea</taxon>
        <taxon>Tetraodontidae</taxon>
        <taxon>Tetraodon</taxon>
    </lineage>
</organism>
<dbReference type="InterPro" id="IPR036034">
    <property type="entry name" value="PDZ_sf"/>
</dbReference>
<dbReference type="AlphaFoldDB" id="H3C8B9"/>
<evidence type="ECO:0000313" key="6">
    <source>
        <dbReference type="Proteomes" id="UP000007303"/>
    </source>
</evidence>
<dbReference type="InterPro" id="IPR001478">
    <property type="entry name" value="PDZ"/>
</dbReference>
<evidence type="ECO:0000259" key="4">
    <source>
        <dbReference type="PROSITE" id="PS50106"/>
    </source>
</evidence>
<feature type="region of interest" description="Disordered" evidence="3">
    <location>
        <begin position="147"/>
        <end position="222"/>
    </location>
</feature>
<dbReference type="Pfam" id="PF00595">
    <property type="entry name" value="PDZ"/>
    <property type="match status" value="1"/>
</dbReference>
<dbReference type="Gene3D" id="2.30.42.10">
    <property type="match status" value="1"/>
</dbReference>
<dbReference type="GeneTree" id="ENSGT00940000156496"/>
<dbReference type="CDD" id="cd06731">
    <property type="entry name" value="PDZ1_MAGI-1_3-like"/>
    <property type="match status" value="1"/>
</dbReference>
<dbReference type="Ensembl" id="ENSTNIT00000004632.1">
    <property type="protein sequence ID" value="ENSTNIP00000004491.1"/>
    <property type="gene ID" value="ENSTNIG00000002062.1"/>
</dbReference>
<dbReference type="HOGENOM" id="CLU_1245020_0_0_1"/>
<evidence type="ECO:0000256" key="1">
    <source>
        <dbReference type="ARBA" id="ARBA00004202"/>
    </source>
</evidence>
<keyword evidence="6" id="KW-1185">Reference proteome</keyword>
<name>H3C8B9_TETNG</name>
<dbReference type="SMART" id="SM00228">
    <property type="entry name" value="PDZ"/>
    <property type="match status" value="1"/>
</dbReference>
<dbReference type="FunFam" id="2.30.42.10:FF:000005">
    <property type="entry name" value="Membrane associated guanylate kinase, WW and PDZ domain containing 1"/>
    <property type="match status" value="1"/>
</dbReference>
<dbReference type="PANTHER" id="PTHR10316:SF10">
    <property type="entry name" value="MEMBRANE-ASSOCIATED GUANYLATE KINASE, WW AND PDZ DOMAIN-CONTAINING PROTEIN 3"/>
    <property type="match status" value="1"/>
</dbReference>
<dbReference type="GO" id="GO:0005737">
    <property type="term" value="C:cytoplasm"/>
    <property type="evidence" value="ECO:0007669"/>
    <property type="project" value="TreeGrafter"/>
</dbReference>
<evidence type="ECO:0000313" key="5">
    <source>
        <dbReference type="Ensembl" id="ENSTNIP00000004491.1"/>
    </source>
</evidence>
<dbReference type="Proteomes" id="UP000007303">
    <property type="component" value="Unassembled WGS sequence"/>
</dbReference>